<keyword evidence="3 7" id="KW-0547">Nucleotide-binding</keyword>
<keyword evidence="4" id="KW-0418">Kinase</keyword>
<dbReference type="PANTHER" id="PTHR24348:SF22">
    <property type="entry name" value="NON-SPECIFIC SERINE_THREONINE PROTEIN KINASE"/>
    <property type="match status" value="1"/>
</dbReference>
<dbReference type="InterPro" id="IPR045269">
    <property type="entry name" value="Atg1-like"/>
</dbReference>
<dbReference type="GO" id="GO:0005524">
    <property type="term" value="F:ATP binding"/>
    <property type="evidence" value="ECO:0007669"/>
    <property type="project" value="UniProtKB-UniRule"/>
</dbReference>
<dbReference type="STRING" id="1817758.A2150_03240"/>
<dbReference type="PROSITE" id="PS00108">
    <property type="entry name" value="PROTEIN_KINASE_ST"/>
    <property type="match status" value="1"/>
</dbReference>
<evidence type="ECO:0000256" key="2">
    <source>
        <dbReference type="ARBA" id="ARBA00022679"/>
    </source>
</evidence>
<dbReference type="Gene3D" id="2.60.120.10">
    <property type="entry name" value="Jelly Rolls"/>
    <property type="match status" value="1"/>
</dbReference>
<dbReference type="CDD" id="cd00038">
    <property type="entry name" value="CAP_ED"/>
    <property type="match status" value="1"/>
</dbReference>
<dbReference type="EMBL" id="MFSS01000008">
    <property type="protein sequence ID" value="OGI44892.1"/>
    <property type="molecule type" value="Genomic_DNA"/>
</dbReference>
<proteinExistence type="predicted"/>
<keyword evidence="6" id="KW-0142">cGMP-binding</keyword>
<evidence type="ECO:0000313" key="11">
    <source>
        <dbReference type="Proteomes" id="UP000177925"/>
    </source>
</evidence>
<evidence type="ECO:0000256" key="4">
    <source>
        <dbReference type="ARBA" id="ARBA00022777"/>
    </source>
</evidence>
<dbReference type="InterPro" id="IPR011009">
    <property type="entry name" value="Kinase-like_dom_sf"/>
</dbReference>
<accession>A0A1F6TIF2</accession>
<dbReference type="InterPro" id="IPR008271">
    <property type="entry name" value="Ser/Thr_kinase_AS"/>
</dbReference>
<dbReference type="InterPro" id="IPR014710">
    <property type="entry name" value="RmlC-like_jellyroll"/>
</dbReference>
<dbReference type="SUPFAM" id="SSF56112">
    <property type="entry name" value="Protein kinase-like (PK-like)"/>
    <property type="match status" value="1"/>
</dbReference>
<dbReference type="Pfam" id="PF00069">
    <property type="entry name" value="Pkinase"/>
    <property type="match status" value="1"/>
</dbReference>
<feature type="domain" description="Cyclic nucleotide-binding" evidence="9">
    <location>
        <begin position="295"/>
        <end position="386"/>
    </location>
</feature>
<dbReference type="Gene3D" id="3.30.200.20">
    <property type="entry name" value="Phosphorylase Kinase, domain 1"/>
    <property type="match status" value="1"/>
</dbReference>
<keyword evidence="1" id="KW-0140">cGMP</keyword>
<gene>
    <name evidence="10" type="ORF">A2150_03240</name>
</gene>
<protein>
    <submittedName>
        <fullName evidence="10">Uncharacterized protein</fullName>
    </submittedName>
</protein>
<dbReference type="SMART" id="SM00100">
    <property type="entry name" value="cNMP"/>
    <property type="match status" value="1"/>
</dbReference>
<keyword evidence="5 7" id="KW-0067">ATP-binding</keyword>
<dbReference type="InterPro" id="IPR000595">
    <property type="entry name" value="cNMP-bd_dom"/>
</dbReference>
<dbReference type="Proteomes" id="UP000177925">
    <property type="component" value="Unassembled WGS sequence"/>
</dbReference>
<dbReference type="GO" id="GO:0030553">
    <property type="term" value="F:cGMP binding"/>
    <property type="evidence" value="ECO:0007669"/>
    <property type="project" value="UniProtKB-KW"/>
</dbReference>
<dbReference type="GO" id="GO:0000407">
    <property type="term" value="C:phagophore assembly site"/>
    <property type="evidence" value="ECO:0007669"/>
    <property type="project" value="TreeGrafter"/>
</dbReference>
<dbReference type="InterPro" id="IPR017441">
    <property type="entry name" value="Protein_kinase_ATP_BS"/>
</dbReference>
<evidence type="ECO:0000256" key="3">
    <source>
        <dbReference type="ARBA" id="ARBA00022741"/>
    </source>
</evidence>
<dbReference type="GO" id="GO:0005829">
    <property type="term" value="C:cytosol"/>
    <property type="evidence" value="ECO:0007669"/>
    <property type="project" value="TreeGrafter"/>
</dbReference>
<dbReference type="CDD" id="cd14014">
    <property type="entry name" value="STKc_PknB_like"/>
    <property type="match status" value="1"/>
</dbReference>
<dbReference type="GO" id="GO:0016020">
    <property type="term" value="C:membrane"/>
    <property type="evidence" value="ECO:0007669"/>
    <property type="project" value="TreeGrafter"/>
</dbReference>
<dbReference type="PROSITE" id="PS00107">
    <property type="entry name" value="PROTEIN_KINASE_ATP"/>
    <property type="match status" value="1"/>
</dbReference>
<dbReference type="PANTHER" id="PTHR24348">
    <property type="entry name" value="SERINE/THREONINE-PROTEIN KINASE UNC-51-RELATED"/>
    <property type="match status" value="1"/>
</dbReference>
<evidence type="ECO:0000256" key="5">
    <source>
        <dbReference type="ARBA" id="ARBA00022840"/>
    </source>
</evidence>
<reference evidence="10 11" key="1">
    <citation type="journal article" date="2016" name="Nat. Commun.">
        <title>Thousands of microbial genomes shed light on interconnected biogeochemical processes in an aquifer system.</title>
        <authorList>
            <person name="Anantharaman K."/>
            <person name="Brown C.T."/>
            <person name="Hug L.A."/>
            <person name="Sharon I."/>
            <person name="Castelle C.J."/>
            <person name="Probst A.J."/>
            <person name="Thomas B.C."/>
            <person name="Singh A."/>
            <person name="Wilkins M.J."/>
            <person name="Karaoz U."/>
            <person name="Brodie E.L."/>
            <person name="Williams K.H."/>
            <person name="Hubbard S.S."/>
            <person name="Banfield J.F."/>
        </authorList>
    </citation>
    <scope>NUCLEOTIDE SEQUENCE [LARGE SCALE GENOMIC DNA]</scope>
</reference>
<dbReference type="PRINTS" id="PR00103">
    <property type="entry name" value="CAMPKINASE"/>
</dbReference>
<dbReference type="PROSITE" id="PS50011">
    <property type="entry name" value="PROTEIN_KINASE_DOM"/>
    <property type="match status" value="1"/>
</dbReference>
<comment type="caution">
    <text evidence="10">The sequence shown here is derived from an EMBL/GenBank/DDBJ whole genome shotgun (WGS) entry which is preliminary data.</text>
</comment>
<keyword evidence="2" id="KW-0808">Transferase</keyword>
<dbReference type="GO" id="GO:0005776">
    <property type="term" value="C:autophagosome"/>
    <property type="evidence" value="ECO:0007669"/>
    <property type="project" value="TreeGrafter"/>
</dbReference>
<sequence>MLLKVSRYKIKKQLGHGATSKVYLADDPFSGREVAVKVLSNEAFLDPVNGQKVKKLFMNEASLAGKLVHPHIVSVYDAGVEDDYHYLVMEYVPGGTLEKHCIVDNLLPFEQVAEIVFKCGKALDFAYHQGVIHRDIKPANIMLIDGTNIKIADFGAALALNVPHTQVTSPVGSPLYMSPEQLRGDELTTQTGIYSLGVVLYQLLTGHVPFNAKNEFELINKIINEPYVPVSRIRPGIPRVLEAVVDRALQKHAARRYPSWAKFSEELAHGYAHLERASESITDTMKFNTLRALQFFRRFSDVELWEVLRISQWWRFPAGTNLVEEGKLGRSFFILADGEARVLKQGKLLGLIKSGDCFGEMAYLNDTAAPRVATVTSTSDITLIKIKAGLLSDASDRLQLRFNKEFLTVLAGRLSATNHLLSRL</sequence>
<dbReference type="GO" id="GO:0004674">
    <property type="term" value="F:protein serine/threonine kinase activity"/>
    <property type="evidence" value="ECO:0007669"/>
    <property type="project" value="InterPro"/>
</dbReference>
<organism evidence="10 11">
    <name type="scientific">Candidatus Muproteobacteria bacterium RBG_16_64_11</name>
    <dbReference type="NCBI Taxonomy" id="1817758"/>
    <lineage>
        <taxon>Bacteria</taxon>
        <taxon>Pseudomonadati</taxon>
        <taxon>Pseudomonadota</taxon>
        <taxon>Candidatus Muproteobacteria</taxon>
    </lineage>
</organism>
<dbReference type="Pfam" id="PF00027">
    <property type="entry name" value="cNMP_binding"/>
    <property type="match status" value="1"/>
</dbReference>
<dbReference type="InterPro" id="IPR000719">
    <property type="entry name" value="Prot_kinase_dom"/>
</dbReference>
<feature type="domain" description="Protein kinase" evidence="8">
    <location>
        <begin position="8"/>
        <end position="272"/>
    </location>
</feature>
<evidence type="ECO:0000313" key="10">
    <source>
        <dbReference type="EMBL" id="OGI44892.1"/>
    </source>
</evidence>
<evidence type="ECO:0000259" key="9">
    <source>
        <dbReference type="PROSITE" id="PS50042"/>
    </source>
</evidence>
<dbReference type="PROSITE" id="PS50042">
    <property type="entry name" value="CNMP_BINDING_3"/>
    <property type="match status" value="1"/>
</dbReference>
<evidence type="ECO:0000259" key="8">
    <source>
        <dbReference type="PROSITE" id="PS50011"/>
    </source>
</evidence>
<evidence type="ECO:0000256" key="1">
    <source>
        <dbReference type="ARBA" id="ARBA00022535"/>
    </source>
</evidence>
<dbReference type="InterPro" id="IPR018490">
    <property type="entry name" value="cNMP-bd_dom_sf"/>
</dbReference>
<name>A0A1F6TIF2_9PROT</name>
<dbReference type="AlphaFoldDB" id="A0A1F6TIF2"/>
<evidence type="ECO:0000256" key="7">
    <source>
        <dbReference type="PROSITE-ProRule" id="PRU10141"/>
    </source>
</evidence>
<dbReference type="Gene3D" id="1.10.510.10">
    <property type="entry name" value="Transferase(Phosphotransferase) domain 1"/>
    <property type="match status" value="1"/>
</dbReference>
<dbReference type="SUPFAM" id="SSF51206">
    <property type="entry name" value="cAMP-binding domain-like"/>
    <property type="match status" value="1"/>
</dbReference>
<dbReference type="SMART" id="SM00220">
    <property type="entry name" value="S_TKc"/>
    <property type="match status" value="1"/>
</dbReference>
<feature type="binding site" evidence="7">
    <location>
        <position position="37"/>
    </location>
    <ligand>
        <name>ATP</name>
        <dbReference type="ChEBI" id="CHEBI:30616"/>
    </ligand>
</feature>
<evidence type="ECO:0000256" key="6">
    <source>
        <dbReference type="ARBA" id="ARBA00022992"/>
    </source>
</evidence>